<keyword evidence="3" id="KW-1185">Reference proteome</keyword>
<feature type="compositionally biased region" description="Polar residues" evidence="1">
    <location>
        <begin position="59"/>
        <end position="70"/>
    </location>
</feature>
<feature type="compositionally biased region" description="Basic and acidic residues" evidence="1">
    <location>
        <begin position="48"/>
        <end position="58"/>
    </location>
</feature>
<dbReference type="EMBL" id="KL142378">
    <property type="protein sequence ID" value="KDR76760.1"/>
    <property type="molecule type" value="Genomic_DNA"/>
</dbReference>
<dbReference type="HOGENOM" id="CLU_034012_0_0_1"/>
<name>A0A067T0N2_GALM3</name>
<organism evidence="2 3">
    <name type="scientific">Galerina marginata (strain CBS 339.88)</name>
    <dbReference type="NCBI Taxonomy" id="685588"/>
    <lineage>
        <taxon>Eukaryota</taxon>
        <taxon>Fungi</taxon>
        <taxon>Dikarya</taxon>
        <taxon>Basidiomycota</taxon>
        <taxon>Agaricomycotina</taxon>
        <taxon>Agaricomycetes</taxon>
        <taxon>Agaricomycetidae</taxon>
        <taxon>Agaricales</taxon>
        <taxon>Agaricineae</taxon>
        <taxon>Strophariaceae</taxon>
        <taxon>Galerina</taxon>
    </lineage>
</organism>
<protein>
    <submittedName>
        <fullName evidence="2">Uncharacterized protein</fullName>
    </submittedName>
</protein>
<dbReference type="Proteomes" id="UP000027222">
    <property type="component" value="Unassembled WGS sequence"/>
</dbReference>
<reference evidence="3" key="1">
    <citation type="journal article" date="2014" name="Proc. Natl. Acad. Sci. U.S.A.">
        <title>Extensive sampling of basidiomycete genomes demonstrates inadequacy of the white-rot/brown-rot paradigm for wood decay fungi.</title>
        <authorList>
            <person name="Riley R."/>
            <person name="Salamov A.A."/>
            <person name="Brown D.W."/>
            <person name="Nagy L.G."/>
            <person name="Floudas D."/>
            <person name="Held B.W."/>
            <person name="Levasseur A."/>
            <person name="Lombard V."/>
            <person name="Morin E."/>
            <person name="Otillar R."/>
            <person name="Lindquist E.A."/>
            <person name="Sun H."/>
            <person name="LaButti K.M."/>
            <person name="Schmutz J."/>
            <person name="Jabbour D."/>
            <person name="Luo H."/>
            <person name="Baker S.E."/>
            <person name="Pisabarro A.G."/>
            <person name="Walton J.D."/>
            <person name="Blanchette R.A."/>
            <person name="Henrissat B."/>
            <person name="Martin F."/>
            <person name="Cullen D."/>
            <person name="Hibbett D.S."/>
            <person name="Grigoriev I.V."/>
        </authorList>
    </citation>
    <scope>NUCLEOTIDE SEQUENCE [LARGE SCALE GENOMIC DNA]</scope>
    <source>
        <strain evidence="3">CBS 339.88</strain>
    </source>
</reference>
<evidence type="ECO:0000256" key="1">
    <source>
        <dbReference type="SAM" id="MobiDB-lite"/>
    </source>
</evidence>
<dbReference type="AlphaFoldDB" id="A0A067T0N2"/>
<evidence type="ECO:0000313" key="3">
    <source>
        <dbReference type="Proteomes" id="UP000027222"/>
    </source>
</evidence>
<accession>A0A067T0N2</accession>
<proteinExistence type="predicted"/>
<gene>
    <name evidence="2" type="ORF">GALMADRAFT_48097</name>
</gene>
<evidence type="ECO:0000313" key="2">
    <source>
        <dbReference type="EMBL" id="KDR76760.1"/>
    </source>
</evidence>
<dbReference type="OrthoDB" id="3229882at2759"/>
<dbReference type="STRING" id="685588.A0A067T0N2"/>
<sequence>MLIWIKGCLNPKEMRSKLLDGNSKWVQNVIDYLESCHTGDFQTGSQEEVGKKVSENSKMDSYNDPTQTIPESPPPKCGKSHDDIDKTCKTCLSSTSWWQKFKDIVDDLLLKSNVHSCERGCRDNKWNRCKARFPRTVIQKSYVDDTGAIYLKKNEPWINTFTPIVTYLYRCNTDVTSLSSGTAIKAVVLYVSDYITKSTLKTHTIFDSIKSVFHK</sequence>
<feature type="non-terminal residue" evidence="2">
    <location>
        <position position="215"/>
    </location>
</feature>
<feature type="region of interest" description="Disordered" evidence="1">
    <location>
        <begin position="43"/>
        <end position="77"/>
    </location>
</feature>